<feature type="domain" description="Endonuclease/exonuclease/phosphatase" evidence="2">
    <location>
        <begin position="640"/>
        <end position="759"/>
    </location>
</feature>
<sequence length="766" mass="85079">MRGPERERGVSRVCPAVAAIGEMTYKREIKRAREKMDWEIHDGGGVGMAETVALPRGVDIIKTGSTICGTLSMEATSSIEKSPEELDQVERSNKKPKDMEIVVSDDEVEIDDQYPTILLSKEEKLRIQAPWRSALIIKAIRKSVGFKYMDFKIRSLWKPQGDMQIIDLGLDFFLIRLKLSDDYWNVVNGGPWFIKQQFLSVRCWSPGFCPSEAKITTIAVWIRLPELPIELYDSELLRRIGNQLGKILKIDARTADSERGRYAHICIQIDIDQPLTPIVQVGNILQNVQYEGVSAVCVECGCVGHRLTACPLKVNPNNNNGLPRTTSTPPSSPKSTKNDKLASPQTVAPKAMSLTSKNVTEIPLDMTPQSWANVLPTAPIQPLVTDMDLESSSPLSHPFDIPTTLPNIRTSNGKLASTKISKPPQHGSSSPYLTPPPPLPQSEKPELPAIPTASPNPSSHVNHSISEQLGNPHEGAHASYRRCTGELVTTMSKSVLTKGRGSDGTILRDQIPQLPLSTQFGRIIVNLSTDLAIVSPMMQLYCHRSSSESDVLHAIHESNSGRDSSRRFIPSGMQVTSTSVEILLLSCDIITLRLWFLWRLVSQLLWDSAQVQLDVLTVMNQVIHASVQVNSSNSSWLFSAIYASPSFESYLELWDHLASFAATHSLPWLVAGDFNEILSSNEKFSATPASQRRMSAFRDCLNMCNLLDLGFNGPRFTWTNKRPSGLVMEKLDRVLCNPTWKHLFEEASVLHLLRASSDHNPILVDL</sequence>
<evidence type="ECO:0008006" key="5">
    <source>
        <dbReference type="Google" id="ProtNLM"/>
    </source>
</evidence>
<gene>
    <name evidence="4" type="ORF">FSB_LOCUS46198</name>
</gene>
<reference evidence="4" key="1">
    <citation type="submission" date="2018-02" db="EMBL/GenBank/DDBJ databases">
        <authorList>
            <person name="Cohen D.B."/>
            <person name="Kent A.D."/>
        </authorList>
    </citation>
    <scope>NUCLEOTIDE SEQUENCE</scope>
</reference>
<feature type="compositionally biased region" description="Polar residues" evidence="1">
    <location>
        <begin position="404"/>
        <end position="420"/>
    </location>
</feature>
<dbReference type="InterPro" id="IPR036691">
    <property type="entry name" value="Endo/exonu/phosph_ase_sf"/>
</dbReference>
<evidence type="ECO:0000259" key="3">
    <source>
        <dbReference type="Pfam" id="PF14111"/>
    </source>
</evidence>
<dbReference type="SUPFAM" id="SSF56219">
    <property type="entry name" value="DNase I-like"/>
    <property type="match status" value="1"/>
</dbReference>
<protein>
    <recommendedName>
        <fullName evidence="5">CCHC-type domain-containing protein</fullName>
    </recommendedName>
</protein>
<evidence type="ECO:0000313" key="4">
    <source>
        <dbReference type="EMBL" id="SPD18316.1"/>
    </source>
</evidence>
<proteinExistence type="predicted"/>
<dbReference type="Pfam" id="PF14111">
    <property type="entry name" value="DUF4283"/>
    <property type="match status" value="1"/>
</dbReference>
<evidence type="ECO:0000259" key="2">
    <source>
        <dbReference type="Pfam" id="PF03372"/>
    </source>
</evidence>
<dbReference type="InterPro" id="IPR025558">
    <property type="entry name" value="DUF4283"/>
</dbReference>
<dbReference type="AlphaFoldDB" id="A0A2N9HWM2"/>
<organism evidence="4">
    <name type="scientific">Fagus sylvatica</name>
    <name type="common">Beechnut</name>
    <dbReference type="NCBI Taxonomy" id="28930"/>
    <lineage>
        <taxon>Eukaryota</taxon>
        <taxon>Viridiplantae</taxon>
        <taxon>Streptophyta</taxon>
        <taxon>Embryophyta</taxon>
        <taxon>Tracheophyta</taxon>
        <taxon>Spermatophyta</taxon>
        <taxon>Magnoliopsida</taxon>
        <taxon>eudicotyledons</taxon>
        <taxon>Gunneridae</taxon>
        <taxon>Pentapetalae</taxon>
        <taxon>rosids</taxon>
        <taxon>fabids</taxon>
        <taxon>Fagales</taxon>
        <taxon>Fagaceae</taxon>
        <taxon>Fagus</taxon>
    </lineage>
</organism>
<feature type="region of interest" description="Disordered" evidence="1">
    <location>
        <begin position="313"/>
        <end position="354"/>
    </location>
</feature>
<feature type="domain" description="DUF4283" evidence="3">
    <location>
        <begin position="130"/>
        <end position="212"/>
    </location>
</feature>
<accession>A0A2N9HWM2</accession>
<feature type="region of interest" description="Disordered" evidence="1">
    <location>
        <begin position="389"/>
        <end position="477"/>
    </location>
</feature>
<dbReference type="EMBL" id="OIVN01004602">
    <property type="protein sequence ID" value="SPD18316.1"/>
    <property type="molecule type" value="Genomic_DNA"/>
</dbReference>
<dbReference type="PANTHER" id="PTHR31286">
    <property type="entry name" value="GLYCINE-RICH CELL WALL STRUCTURAL PROTEIN 1.8-LIKE"/>
    <property type="match status" value="1"/>
</dbReference>
<name>A0A2N9HWM2_FAGSY</name>
<evidence type="ECO:0000256" key="1">
    <source>
        <dbReference type="SAM" id="MobiDB-lite"/>
    </source>
</evidence>
<dbReference type="InterPro" id="IPR005135">
    <property type="entry name" value="Endo/exonuclease/phosphatase"/>
</dbReference>
<dbReference type="PANTHER" id="PTHR31286:SF99">
    <property type="entry name" value="DUF4283 DOMAIN-CONTAINING PROTEIN"/>
    <property type="match status" value="1"/>
</dbReference>
<dbReference type="Pfam" id="PF03372">
    <property type="entry name" value="Exo_endo_phos"/>
    <property type="match status" value="1"/>
</dbReference>
<feature type="compositionally biased region" description="Low complexity" evidence="1">
    <location>
        <begin position="323"/>
        <end position="335"/>
    </location>
</feature>
<dbReference type="Gene3D" id="3.60.10.10">
    <property type="entry name" value="Endonuclease/exonuclease/phosphatase"/>
    <property type="match status" value="1"/>
</dbReference>
<dbReference type="GO" id="GO:0003824">
    <property type="term" value="F:catalytic activity"/>
    <property type="evidence" value="ECO:0007669"/>
    <property type="project" value="InterPro"/>
</dbReference>
<feature type="compositionally biased region" description="Polar residues" evidence="1">
    <location>
        <begin position="453"/>
        <end position="469"/>
    </location>
</feature>
<dbReference type="InterPro" id="IPR040256">
    <property type="entry name" value="At4g02000-like"/>
</dbReference>